<organism evidence="2 3">
    <name type="scientific">Bacteriovorax antarcticus</name>
    <dbReference type="NCBI Taxonomy" id="3088717"/>
    <lineage>
        <taxon>Bacteria</taxon>
        <taxon>Pseudomonadati</taxon>
        <taxon>Bdellovibrionota</taxon>
        <taxon>Bacteriovoracia</taxon>
        <taxon>Bacteriovoracales</taxon>
        <taxon>Bacteriovoracaceae</taxon>
        <taxon>Bacteriovorax</taxon>
    </lineage>
</organism>
<feature type="transmembrane region" description="Helical" evidence="1">
    <location>
        <begin position="120"/>
        <end position="146"/>
    </location>
</feature>
<accession>A0ABU5VXH9</accession>
<feature type="transmembrane region" description="Helical" evidence="1">
    <location>
        <begin position="83"/>
        <end position="100"/>
    </location>
</feature>
<feature type="transmembrane region" description="Helical" evidence="1">
    <location>
        <begin position="21"/>
        <end position="40"/>
    </location>
</feature>
<keyword evidence="1" id="KW-0812">Transmembrane</keyword>
<reference evidence="2 3" key="1">
    <citation type="submission" date="2023-11" db="EMBL/GenBank/DDBJ databases">
        <title>A Novel Polar Bacteriovorax (B. antarcticus) Isolated from the Biocrust in Antarctica.</title>
        <authorList>
            <person name="Mun W."/>
            <person name="Choi S.Y."/>
            <person name="Mitchell R.J."/>
        </authorList>
    </citation>
    <scope>NUCLEOTIDE SEQUENCE [LARGE SCALE GENOMIC DNA]</scope>
    <source>
        <strain evidence="2 3">PP10</strain>
    </source>
</reference>
<proteinExistence type="predicted"/>
<evidence type="ECO:0000313" key="3">
    <source>
        <dbReference type="Proteomes" id="UP001302274"/>
    </source>
</evidence>
<name>A0ABU5VXH9_9BACT</name>
<keyword evidence="1" id="KW-1133">Transmembrane helix</keyword>
<dbReference type="EMBL" id="JAYGJQ010000002">
    <property type="protein sequence ID" value="MEA9357756.1"/>
    <property type="molecule type" value="Genomic_DNA"/>
</dbReference>
<keyword evidence="1" id="KW-0472">Membrane</keyword>
<keyword evidence="3" id="KW-1185">Reference proteome</keyword>
<gene>
    <name evidence="2" type="ORF">SHI21_16110</name>
</gene>
<sequence length="197" mass="23237">MNKAVPYNNNIFSLQGRLSRAAYITQNLLINLVGFRFLYYPQIVESFYKMKANPDYKYLIEQLREAPHFAYAFKALDQAPKETMIIIVIKYLFIIPFRMIDIKRMKDIVDRELTSTEMFLIAVIFTLPYVDFFTTLGLSMIPAFYYANKKNIQNIKADDLKDARNEKFLQLNQKLFESGKISRADYIKARDEHTKKP</sequence>
<evidence type="ECO:0008006" key="4">
    <source>
        <dbReference type="Google" id="ProtNLM"/>
    </source>
</evidence>
<evidence type="ECO:0000256" key="1">
    <source>
        <dbReference type="SAM" id="Phobius"/>
    </source>
</evidence>
<comment type="caution">
    <text evidence="2">The sequence shown here is derived from an EMBL/GenBank/DDBJ whole genome shotgun (WGS) entry which is preliminary data.</text>
</comment>
<dbReference type="RefSeq" id="WP_323577903.1">
    <property type="nucleotide sequence ID" value="NZ_JAYGJQ010000002.1"/>
</dbReference>
<dbReference type="Proteomes" id="UP001302274">
    <property type="component" value="Unassembled WGS sequence"/>
</dbReference>
<protein>
    <recommendedName>
        <fullName evidence="4">SHOCT domain-containing protein</fullName>
    </recommendedName>
</protein>
<evidence type="ECO:0000313" key="2">
    <source>
        <dbReference type="EMBL" id="MEA9357756.1"/>
    </source>
</evidence>